<name>A0A383DFS0_9ZZZZ</name>
<organism evidence="1">
    <name type="scientific">marine metagenome</name>
    <dbReference type="NCBI Taxonomy" id="408172"/>
    <lineage>
        <taxon>unclassified sequences</taxon>
        <taxon>metagenomes</taxon>
        <taxon>ecological metagenomes</taxon>
    </lineage>
</organism>
<proteinExistence type="predicted"/>
<sequence length="98" mass="11081">MLPSASFKMDLTPDMFTKEIETAVKAFDHHVVCLDKTPEDCQASLESLLSKSIRAYETRDEGMRHGIALDNQVTIILSQVDDDENPMCGIYFNLHSPY</sequence>
<feature type="non-terminal residue" evidence="1">
    <location>
        <position position="98"/>
    </location>
</feature>
<protein>
    <submittedName>
        <fullName evidence="1">Uncharacterized protein</fullName>
    </submittedName>
</protein>
<accession>A0A383DFS0</accession>
<dbReference type="AlphaFoldDB" id="A0A383DFS0"/>
<reference evidence="1" key="1">
    <citation type="submission" date="2018-05" db="EMBL/GenBank/DDBJ databases">
        <authorList>
            <person name="Lanie J.A."/>
            <person name="Ng W.-L."/>
            <person name="Kazmierczak K.M."/>
            <person name="Andrzejewski T.M."/>
            <person name="Davidsen T.M."/>
            <person name="Wayne K.J."/>
            <person name="Tettelin H."/>
            <person name="Glass J.I."/>
            <person name="Rusch D."/>
            <person name="Podicherti R."/>
            <person name="Tsui H.-C.T."/>
            <person name="Winkler M.E."/>
        </authorList>
    </citation>
    <scope>NUCLEOTIDE SEQUENCE</scope>
</reference>
<evidence type="ECO:0000313" key="1">
    <source>
        <dbReference type="EMBL" id="SVE43184.1"/>
    </source>
</evidence>
<dbReference type="EMBL" id="UINC01216863">
    <property type="protein sequence ID" value="SVE43184.1"/>
    <property type="molecule type" value="Genomic_DNA"/>
</dbReference>
<gene>
    <name evidence="1" type="ORF">METZ01_LOCUS496038</name>
</gene>